<reference evidence="1 2" key="1">
    <citation type="journal article" date="2011" name="J. Bacteriol.">
        <title>Complete genome sequence of the type strain Cupriavidus necator N-1.</title>
        <authorList>
            <person name="Poehlein A."/>
            <person name="Kusian B."/>
            <person name="Friedrich B."/>
            <person name="Daniel R."/>
            <person name="Bowien B."/>
        </authorList>
    </citation>
    <scope>NUCLEOTIDE SEQUENCE [LARGE SCALE GENOMIC DNA]</scope>
    <source>
        <strain evidence="2">ATCC 43291 / DSM 13513 / CCUG 52238 / LMG 8453 / N-1</strain>
    </source>
</reference>
<evidence type="ECO:0000313" key="1">
    <source>
        <dbReference type="EMBL" id="AEI76692.1"/>
    </source>
</evidence>
<protein>
    <submittedName>
        <fullName evidence="1">Uncharacterized protein</fullName>
    </submittedName>
</protein>
<dbReference type="AlphaFoldDB" id="G0ES74"/>
<evidence type="ECO:0000313" key="2">
    <source>
        <dbReference type="Proteomes" id="UP000006798"/>
    </source>
</evidence>
<organism evidence="1 2">
    <name type="scientific">Cupriavidus necator (strain ATCC 43291 / DSM 13513 / CCUG 52238 / LMG 8453 / N-1)</name>
    <name type="common">Ralstonia eutropha</name>
    <dbReference type="NCBI Taxonomy" id="1042878"/>
    <lineage>
        <taxon>Bacteria</taxon>
        <taxon>Pseudomonadati</taxon>
        <taxon>Pseudomonadota</taxon>
        <taxon>Betaproteobacteria</taxon>
        <taxon>Burkholderiales</taxon>
        <taxon>Burkholderiaceae</taxon>
        <taxon>Cupriavidus</taxon>
    </lineage>
</organism>
<name>G0ES74_CUPNN</name>
<sequence>MGLGRGLQEAAMTDFILKPKRPAGTGWLLDSSDLAQEAIRRAGVGSWPCEVWLHRQHGICVFSAVEVAREAGQPDLGPEYHLSISQHGGRISAADALWVLAQFDLLDAKEDNHVPHGLVRNFWRPVADRLSGYECPCQGEEPAIREDKGDYVWRGVTK</sequence>
<dbReference type="Proteomes" id="UP000006798">
    <property type="component" value="Chromosome 1"/>
</dbReference>
<dbReference type="EMBL" id="CP002877">
    <property type="protein sequence ID" value="AEI76692.1"/>
    <property type="molecule type" value="Genomic_DNA"/>
</dbReference>
<dbReference type="KEGG" id="cnc:CNE_1c13430"/>
<dbReference type="HOGENOM" id="CLU_1830790_0_0_4"/>
<proteinExistence type="predicted"/>
<gene>
    <name evidence="1" type="ordered locus">CNE_1c13430</name>
</gene>
<accession>G0ES74</accession>